<protein>
    <submittedName>
        <fullName evidence="1">Phosphonate C-P lyase system protein PhnG</fullName>
    </submittedName>
</protein>
<dbReference type="InterPro" id="IPR009609">
    <property type="entry name" value="Phosphonate_metab_PhnG"/>
</dbReference>
<dbReference type="GO" id="GO:0019634">
    <property type="term" value="P:organic phosphonate metabolic process"/>
    <property type="evidence" value="ECO:0007669"/>
    <property type="project" value="InterPro"/>
</dbReference>
<keyword evidence="1" id="KW-0456">Lyase</keyword>
<dbReference type="NCBIfam" id="TIGR03293">
    <property type="entry name" value="PhnG_redo"/>
    <property type="match status" value="1"/>
</dbReference>
<evidence type="ECO:0000313" key="1">
    <source>
        <dbReference type="EMBL" id="NDW47735.1"/>
    </source>
</evidence>
<gene>
    <name evidence="1" type="primary">phnG</name>
    <name evidence="1" type="ORF">G0P99_22555</name>
</gene>
<reference evidence="1" key="1">
    <citation type="submission" date="2020-02" db="EMBL/GenBank/DDBJ databases">
        <title>Delineation of the pyrene-degrading pathway in Roseobacter clade bacteria by genomic analysis.</title>
        <authorList>
            <person name="Zhou H."/>
            <person name="Wang H."/>
        </authorList>
    </citation>
    <scope>NUCLEOTIDE SEQUENCE</scope>
    <source>
        <strain evidence="1">PrR005</strain>
    </source>
</reference>
<dbReference type="Pfam" id="PF06754">
    <property type="entry name" value="PhnG"/>
    <property type="match status" value="1"/>
</dbReference>
<dbReference type="RefSeq" id="WP_164132748.1">
    <property type="nucleotide sequence ID" value="NZ_JAAGOX010000056.1"/>
</dbReference>
<sequence length="151" mass="16097">MADQEKETAARQGWMGLLARAPEAALMALWDRVEARPAYDWLRAPETGGVMVRGRAGGTGAPFNLGEMTVTRCALALADGTVGHAYVQGRSRAKAEAAALIDALMQTEAAERIRALVLAPLAAQMAERAETRAARAAATKVEFFTLVRGED</sequence>
<accession>A0A6B2P0R0</accession>
<dbReference type="GO" id="GO:0016829">
    <property type="term" value="F:lyase activity"/>
    <property type="evidence" value="ECO:0007669"/>
    <property type="project" value="UniProtKB-KW"/>
</dbReference>
<dbReference type="EMBL" id="JAAGOX010000056">
    <property type="protein sequence ID" value="NDW47735.1"/>
    <property type="molecule type" value="Genomic_DNA"/>
</dbReference>
<comment type="caution">
    <text evidence="1">The sequence shown here is derived from an EMBL/GenBank/DDBJ whole genome shotgun (WGS) entry which is preliminary data.</text>
</comment>
<organism evidence="1">
    <name type="scientific">Ruegeria sp. PrR005</name>
    <dbReference type="NCBI Taxonomy" id="2706882"/>
    <lineage>
        <taxon>Bacteria</taxon>
        <taxon>Pseudomonadati</taxon>
        <taxon>Pseudomonadota</taxon>
        <taxon>Alphaproteobacteria</taxon>
        <taxon>Rhodobacterales</taxon>
        <taxon>Roseobacteraceae</taxon>
        <taxon>Ruegeria</taxon>
    </lineage>
</organism>
<dbReference type="AlphaFoldDB" id="A0A6B2P0R0"/>
<dbReference type="GO" id="GO:0015716">
    <property type="term" value="P:organic phosphonate transport"/>
    <property type="evidence" value="ECO:0007669"/>
    <property type="project" value="InterPro"/>
</dbReference>
<name>A0A6B2P0R0_9RHOB</name>
<proteinExistence type="predicted"/>